<evidence type="ECO:0000313" key="1">
    <source>
        <dbReference type="EMBL" id="GAH86422.1"/>
    </source>
</evidence>
<accession>X1IXH4</accession>
<name>X1IXH4_9ZZZZ</name>
<reference evidence="1" key="1">
    <citation type="journal article" date="2014" name="Front. Microbiol.">
        <title>High frequency of phylogenetically diverse reductive dehalogenase-homologous genes in deep subseafloor sedimentary metagenomes.</title>
        <authorList>
            <person name="Kawai M."/>
            <person name="Futagami T."/>
            <person name="Toyoda A."/>
            <person name="Takaki Y."/>
            <person name="Nishi S."/>
            <person name="Hori S."/>
            <person name="Arai W."/>
            <person name="Tsubouchi T."/>
            <person name="Morono Y."/>
            <person name="Uchiyama I."/>
            <person name="Ito T."/>
            <person name="Fujiyama A."/>
            <person name="Inagaki F."/>
            <person name="Takami H."/>
        </authorList>
    </citation>
    <scope>NUCLEOTIDE SEQUENCE</scope>
    <source>
        <strain evidence="1">Expedition CK06-06</strain>
    </source>
</reference>
<gene>
    <name evidence="1" type="ORF">S03H2_58110</name>
</gene>
<comment type="caution">
    <text evidence="1">The sequence shown here is derived from an EMBL/GenBank/DDBJ whole genome shotgun (WGS) entry which is preliminary data.</text>
</comment>
<dbReference type="EMBL" id="BARU01037272">
    <property type="protein sequence ID" value="GAH86422.1"/>
    <property type="molecule type" value="Genomic_DNA"/>
</dbReference>
<sequence length="249" mass="29123">FYYLYRFKRLFKEFQYAWTVATYAQGKGLSEQINAHLASLSTRLIFICMAYDKVAFLSLKTANYENQSNQLYHLVYLVTLITGVFDNLAHIIKERYQLKINDRWDIGLRIPQNKEATEFYKKLECHNVNLHAFLTAKDTQRDIKIFYPLRDSLVHRELPTGVHLQQDSEIGKNVFELNNETLEELKKISDSLTFIIGGNLSFLNPLPFIKWAQEATITLVNRTLSFIDWDSFCATLPLDIQDKIHESNE</sequence>
<feature type="non-terminal residue" evidence="1">
    <location>
        <position position="249"/>
    </location>
</feature>
<protein>
    <submittedName>
        <fullName evidence="1">Uncharacterized protein</fullName>
    </submittedName>
</protein>
<dbReference type="AlphaFoldDB" id="X1IXH4"/>
<feature type="non-terminal residue" evidence="1">
    <location>
        <position position="1"/>
    </location>
</feature>
<proteinExistence type="predicted"/>
<organism evidence="1">
    <name type="scientific">marine sediment metagenome</name>
    <dbReference type="NCBI Taxonomy" id="412755"/>
    <lineage>
        <taxon>unclassified sequences</taxon>
        <taxon>metagenomes</taxon>
        <taxon>ecological metagenomes</taxon>
    </lineage>
</organism>